<gene>
    <name evidence="3" type="ORF">LAMO00422_LOCUS15563</name>
</gene>
<dbReference type="Pfam" id="PF22978">
    <property type="entry name" value="HAD_Pex22"/>
    <property type="match status" value="1"/>
</dbReference>
<dbReference type="AlphaFoldDB" id="A0A7S0H2M0"/>
<feature type="compositionally biased region" description="Polar residues" evidence="1">
    <location>
        <begin position="252"/>
        <end position="263"/>
    </location>
</feature>
<sequence>MTQTPNMADSLLLQAKVFFHACSTPFGRSMIAGVVIFLALLACWSKIQRTKERQRQNRRRAAHEAKHTEEVVHRQLTASQTYLEGFAVPKPKVLLAAQVIFEDLDRKEVEVREELKDTLRKMCGNTEVYITMSWVDQTAHKPTDEEIKKRVILGLDRSGIIQAGFKTHRIVICSSIKGKAHVARHLMPNLYMDGDLEPLQMVAPHIKDTVMVSEEAPLTIDRVKHAKNITDFFQEKKVSPPQHMDVKGKLEVSSQGKAETQDTGLRRRHATMESKLVEK</sequence>
<protein>
    <submittedName>
        <fullName evidence="3">Uncharacterized protein</fullName>
    </submittedName>
</protein>
<keyword evidence="2" id="KW-0812">Transmembrane</keyword>
<accession>A0A7S0H2M0</accession>
<feature type="compositionally biased region" description="Basic and acidic residues" evidence="1">
    <location>
        <begin position="237"/>
        <end position="250"/>
    </location>
</feature>
<organism evidence="3">
    <name type="scientific">Amorphochlora amoebiformis</name>
    <dbReference type="NCBI Taxonomy" id="1561963"/>
    <lineage>
        <taxon>Eukaryota</taxon>
        <taxon>Sar</taxon>
        <taxon>Rhizaria</taxon>
        <taxon>Cercozoa</taxon>
        <taxon>Chlorarachniophyceae</taxon>
        <taxon>Amorphochlora</taxon>
    </lineage>
</organism>
<name>A0A7S0H2M0_9EUKA</name>
<feature type="compositionally biased region" description="Basic and acidic residues" evidence="1">
    <location>
        <begin position="270"/>
        <end position="279"/>
    </location>
</feature>
<dbReference type="EMBL" id="HBEM01022804">
    <property type="protein sequence ID" value="CAD8456616.1"/>
    <property type="molecule type" value="Transcribed_RNA"/>
</dbReference>
<evidence type="ECO:0000313" key="3">
    <source>
        <dbReference type="EMBL" id="CAD8456616.1"/>
    </source>
</evidence>
<dbReference type="GO" id="GO:0007031">
    <property type="term" value="P:peroxisome organization"/>
    <property type="evidence" value="ECO:0007669"/>
    <property type="project" value="InterPro"/>
</dbReference>
<dbReference type="InterPro" id="IPR037485">
    <property type="entry name" value="PEX22"/>
</dbReference>
<evidence type="ECO:0000256" key="1">
    <source>
        <dbReference type="SAM" id="MobiDB-lite"/>
    </source>
</evidence>
<proteinExistence type="predicted"/>
<feature type="region of interest" description="Disordered" evidence="1">
    <location>
        <begin position="237"/>
        <end position="279"/>
    </location>
</feature>
<dbReference type="PANTHER" id="PTHR34126">
    <property type="entry name" value="PEROXISOME BIOGENESIS PROTEIN 22"/>
    <property type="match status" value="1"/>
</dbReference>
<dbReference type="PANTHER" id="PTHR34126:SF1">
    <property type="entry name" value="PEROXISOME BIOGENESIS PROTEIN 22"/>
    <property type="match status" value="1"/>
</dbReference>
<keyword evidence="2" id="KW-0472">Membrane</keyword>
<evidence type="ECO:0000256" key="2">
    <source>
        <dbReference type="SAM" id="Phobius"/>
    </source>
</evidence>
<feature type="transmembrane region" description="Helical" evidence="2">
    <location>
        <begin position="26"/>
        <end position="45"/>
    </location>
</feature>
<reference evidence="3" key="1">
    <citation type="submission" date="2021-01" db="EMBL/GenBank/DDBJ databases">
        <authorList>
            <person name="Corre E."/>
            <person name="Pelletier E."/>
            <person name="Niang G."/>
            <person name="Scheremetjew M."/>
            <person name="Finn R."/>
            <person name="Kale V."/>
            <person name="Holt S."/>
            <person name="Cochrane G."/>
            <person name="Meng A."/>
            <person name="Brown T."/>
            <person name="Cohen L."/>
        </authorList>
    </citation>
    <scope>NUCLEOTIDE SEQUENCE</scope>
    <source>
        <strain evidence="3">CCMP2058</strain>
    </source>
</reference>
<keyword evidence="2" id="KW-1133">Transmembrane helix</keyword>